<evidence type="ECO:0000313" key="2">
    <source>
        <dbReference type="EMBL" id="GFH32401.1"/>
    </source>
</evidence>
<proteinExistence type="predicted"/>
<keyword evidence="1" id="KW-0732">Signal</keyword>
<keyword evidence="3" id="KW-1185">Reference proteome</keyword>
<comment type="caution">
    <text evidence="2">The sequence shown here is derived from an EMBL/GenBank/DDBJ whole genome shotgun (WGS) entry which is preliminary data.</text>
</comment>
<dbReference type="EMBL" id="BLLF01006601">
    <property type="protein sequence ID" value="GFH32401.1"/>
    <property type="molecule type" value="Genomic_DNA"/>
</dbReference>
<name>A0A6A0AJE8_HAELA</name>
<accession>A0A6A0AJE8</accession>
<sequence>MLQIHALAVWWLRASHHCPTAGQPFTLPLGLHYLDNGRCTGQGGHVRAACGRGSLKCGTSISEHPMTTRADISSCWMAAPAANGRYPTPQ</sequence>
<gene>
    <name evidence="2" type="ORF">HaLaN_31613</name>
</gene>
<dbReference type="AlphaFoldDB" id="A0A6A0AJE8"/>
<evidence type="ECO:0000256" key="1">
    <source>
        <dbReference type="SAM" id="SignalP"/>
    </source>
</evidence>
<feature type="signal peptide" evidence="1">
    <location>
        <begin position="1"/>
        <end position="22"/>
    </location>
</feature>
<protein>
    <recommendedName>
        <fullName evidence="4">Secreted protein</fullName>
    </recommendedName>
</protein>
<dbReference type="Proteomes" id="UP000485058">
    <property type="component" value="Unassembled WGS sequence"/>
</dbReference>
<evidence type="ECO:0008006" key="4">
    <source>
        <dbReference type="Google" id="ProtNLM"/>
    </source>
</evidence>
<feature type="chain" id="PRO_5025339692" description="Secreted protein" evidence="1">
    <location>
        <begin position="23"/>
        <end position="90"/>
    </location>
</feature>
<reference evidence="2 3" key="1">
    <citation type="submission" date="2020-02" db="EMBL/GenBank/DDBJ databases">
        <title>Draft genome sequence of Haematococcus lacustris strain NIES-144.</title>
        <authorList>
            <person name="Morimoto D."/>
            <person name="Nakagawa S."/>
            <person name="Yoshida T."/>
            <person name="Sawayama S."/>
        </authorList>
    </citation>
    <scope>NUCLEOTIDE SEQUENCE [LARGE SCALE GENOMIC DNA]</scope>
    <source>
        <strain evidence="2 3">NIES-144</strain>
    </source>
</reference>
<evidence type="ECO:0000313" key="3">
    <source>
        <dbReference type="Proteomes" id="UP000485058"/>
    </source>
</evidence>
<organism evidence="2 3">
    <name type="scientific">Haematococcus lacustris</name>
    <name type="common">Green alga</name>
    <name type="synonym">Haematococcus pluvialis</name>
    <dbReference type="NCBI Taxonomy" id="44745"/>
    <lineage>
        <taxon>Eukaryota</taxon>
        <taxon>Viridiplantae</taxon>
        <taxon>Chlorophyta</taxon>
        <taxon>core chlorophytes</taxon>
        <taxon>Chlorophyceae</taxon>
        <taxon>CS clade</taxon>
        <taxon>Chlamydomonadales</taxon>
        <taxon>Haematococcaceae</taxon>
        <taxon>Haematococcus</taxon>
    </lineage>
</organism>